<dbReference type="HOGENOM" id="CLU_1091868_0_0_1"/>
<evidence type="ECO:0000256" key="2">
    <source>
        <dbReference type="ARBA" id="ARBA00006898"/>
    </source>
</evidence>
<accession>Q22KC6</accession>
<evidence type="ECO:0000256" key="3">
    <source>
        <dbReference type="ARBA" id="ARBA00016672"/>
    </source>
</evidence>
<dbReference type="EMBL" id="GG662498">
    <property type="protein sequence ID" value="EAR85873.2"/>
    <property type="molecule type" value="Genomic_DNA"/>
</dbReference>
<dbReference type="InterPro" id="IPR005574">
    <property type="entry name" value="Rpb4/RPC9"/>
</dbReference>
<comment type="similarity">
    <text evidence="2">Belongs to the eukaryotic RPC9 RNA polymerase subunit family.</text>
</comment>
<dbReference type="InterPro" id="IPR038846">
    <property type="entry name" value="RPC9"/>
</dbReference>
<organism evidence="8 9">
    <name type="scientific">Tetrahymena thermophila (strain SB210)</name>
    <dbReference type="NCBI Taxonomy" id="312017"/>
    <lineage>
        <taxon>Eukaryota</taxon>
        <taxon>Sar</taxon>
        <taxon>Alveolata</taxon>
        <taxon>Ciliophora</taxon>
        <taxon>Intramacronucleata</taxon>
        <taxon>Oligohymenophorea</taxon>
        <taxon>Hymenostomatida</taxon>
        <taxon>Tetrahymenina</taxon>
        <taxon>Tetrahymenidae</taxon>
        <taxon>Tetrahymena</taxon>
    </lineage>
</organism>
<dbReference type="RefSeq" id="XP_001033536.2">
    <property type="nucleotide sequence ID" value="XM_001033536.2"/>
</dbReference>
<proteinExistence type="inferred from homology"/>
<evidence type="ECO:0000313" key="9">
    <source>
        <dbReference type="Proteomes" id="UP000009168"/>
    </source>
</evidence>
<evidence type="ECO:0000256" key="4">
    <source>
        <dbReference type="ARBA" id="ARBA00022478"/>
    </source>
</evidence>
<dbReference type="SUPFAM" id="SSF47819">
    <property type="entry name" value="HRDC-like"/>
    <property type="match status" value="1"/>
</dbReference>
<evidence type="ECO:0000313" key="8">
    <source>
        <dbReference type="EMBL" id="EAR85873.2"/>
    </source>
</evidence>
<comment type="subcellular location">
    <subcellularLocation>
        <location evidence="1">Nucleus</location>
    </subcellularLocation>
</comment>
<dbReference type="InParanoid" id="Q22KC6"/>
<evidence type="ECO:0000256" key="1">
    <source>
        <dbReference type="ARBA" id="ARBA00004123"/>
    </source>
</evidence>
<dbReference type="PANTHER" id="PTHR15561">
    <property type="entry name" value="CALCITONIN GENE-RELATED PEPTIDE-RECEPTOR COMPONENT PROTEIN"/>
    <property type="match status" value="1"/>
</dbReference>
<keyword evidence="5" id="KW-0804">Transcription</keyword>
<name>Q22KC6_TETTS</name>
<protein>
    <recommendedName>
        <fullName evidence="3">DNA-directed RNA polymerase III subunit RPC9</fullName>
    </recommendedName>
</protein>
<reference evidence="9" key="1">
    <citation type="journal article" date="2006" name="PLoS Biol.">
        <title>Macronuclear genome sequence of the ciliate Tetrahymena thermophila, a model eukaryote.</title>
        <authorList>
            <person name="Eisen J.A."/>
            <person name="Coyne R.S."/>
            <person name="Wu M."/>
            <person name="Wu D."/>
            <person name="Thiagarajan M."/>
            <person name="Wortman J.R."/>
            <person name="Badger J.H."/>
            <person name="Ren Q."/>
            <person name="Amedeo P."/>
            <person name="Jones K.M."/>
            <person name="Tallon L.J."/>
            <person name="Delcher A.L."/>
            <person name="Salzberg S.L."/>
            <person name="Silva J.C."/>
            <person name="Haas B.J."/>
            <person name="Majoros W.H."/>
            <person name="Farzad M."/>
            <person name="Carlton J.M."/>
            <person name="Smith R.K. Jr."/>
            <person name="Garg J."/>
            <person name="Pearlman R.E."/>
            <person name="Karrer K.M."/>
            <person name="Sun L."/>
            <person name="Manning G."/>
            <person name="Elde N.C."/>
            <person name="Turkewitz A.P."/>
            <person name="Asai D.J."/>
            <person name="Wilkes D.E."/>
            <person name="Wang Y."/>
            <person name="Cai H."/>
            <person name="Collins K."/>
            <person name="Stewart B.A."/>
            <person name="Lee S.R."/>
            <person name="Wilamowska K."/>
            <person name="Weinberg Z."/>
            <person name="Ruzzo W.L."/>
            <person name="Wloga D."/>
            <person name="Gaertig J."/>
            <person name="Frankel J."/>
            <person name="Tsao C.-C."/>
            <person name="Gorovsky M.A."/>
            <person name="Keeling P.J."/>
            <person name="Waller R.F."/>
            <person name="Patron N.J."/>
            <person name="Cherry J.M."/>
            <person name="Stover N.A."/>
            <person name="Krieger C.J."/>
            <person name="del Toro C."/>
            <person name="Ryder H.F."/>
            <person name="Williamson S.C."/>
            <person name="Barbeau R.A."/>
            <person name="Hamilton E.P."/>
            <person name="Orias E."/>
        </authorList>
    </citation>
    <scope>NUCLEOTIDE SEQUENCE [LARGE SCALE GENOMIC DNA]</scope>
    <source>
        <strain evidence="9">SB210</strain>
    </source>
</reference>
<dbReference type="GO" id="GO:0005666">
    <property type="term" value="C:RNA polymerase III complex"/>
    <property type="evidence" value="ECO:0007669"/>
    <property type="project" value="InterPro"/>
</dbReference>
<dbReference type="Gene3D" id="1.20.1250.40">
    <property type="match status" value="1"/>
</dbReference>
<feature type="domain" description="RNA polymerase Rpb4/RPC9 core" evidence="7">
    <location>
        <begin position="1"/>
        <end position="122"/>
    </location>
</feature>
<dbReference type="InterPro" id="IPR006590">
    <property type="entry name" value="RNA_pol_Rpb4/RPC9_core"/>
</dbReference>
<dbReference type="GO" id="GO:0006384">
    <property type="term" value="P:transcription initiation at RNA polymerase III promoter"/>
    <property type="evidence" value="ECO:0007669"/>
    <property type="project" value="InterPro"/>
</dbReference>
<dbReference type="Proteomes" id="UP000009168">
    <property type="component" value="Unassembled WGS sequence"/>
</dbReference>
<keyword evidence="6" id="KW-0539">Nucleus</keyword>
<sequence>MDEKKETRIKLTNQEAFLIIQEQVEKQKQENLFSAKNTQMTQKLFEFLDSQPKYIMNSNFVNELKNLLLQFSLTQNEIIQIFNVLPTKEIDLQLIIESCETKLDEKNIEAIIKKCEQIRNQYQKQQNSNN</sequence>
<keyword evidence="9" id="KW-1185">Reference proteome</keyword>
<dbReference type="PANTHER" id="PTHR15561:SF0">
    <property type="entry name" value="DNA-DIRECTED RNA POLYMERASE III SUBUNIT RPC9"/>
    <property type="match status" value="1"/>
</dbReference>
<dbReference type="KEGG" id="tet:TTHERM_00313550"/>
<dbReference type="GeneID" id="7824695"/>
<evidence type="ECO:0000256" key="5">
    <source>
        <dbReference type="ARBA" id="ARBA00023163"/>
    </source>
</evidence>
<dbReference type="SMART" id="SM00657">
    <property type="entry name" value="RPOL4c"/>
    <property type="match status" value="1"/>
</dbReference>
<dbReference type="InterPro" id="IPR038324">
    <property type="entry name" value="Rpb4/RPC9_sf"/>
</dbReference>
<dbReference type="Pfam" id="PF03874">
    <property type="entry name" value="RNA_pol_Rpb4"/>
    <property type="match status" value="1"/>
</dbReference>
<dbReference type="GO" id="GO:0000166">
    <property type="term" value="F:nucleotide binding"/>
    <property type="evidence" value="ECO:0007669"/>
    <property type="project" value="InterPro"/>
</dbReference>
<dbReference type="OrthoDB" id="1746530at2759"/>
<dbReference type="InterPro" id="IPR010997">
    <property type="entry name" value="HRDC-like_sf"/>
</dbReference>
<dbReference type="AlphaFoldDB" id="Q22KC6"/>
<keyword evidence="4" id="KW-0240">DNA-directed RNA polymerase</keyword>
<gene>
    <name evidence="8" type="ORF">TTHERM_00313550</name>
</gene>
<evidence type="ECO:0000259" key="7">
    <source>
        <dbReference type="SMART" id="SM00657"/>
    </source>
</evidence>
<evidence type="ECO:0000256" key="6">
    <source>
        <dbReference type="ARBA" id="ARBA00023242"/>
    </source>
</evidence>